<dbReference type="EMBL" id="NESQ01000050">
    <property type="protein sequence ID" value="PUU81109.1"/>
    <property type="molecule type" value="Genomic_DNA"/>
</dbReference>
<feature type="chain" id="PRO_5015673479" description="Ubiquitin 3 binding protein But2 C-terminal domain-containing protein" evidence="1">
    <location>
        <begin position="19"/>
        <end position="178"/>
    </location>
</feature>
<evidence type="ECO:0000313" key="2">
    <source>
        <dbReference type="EMBL" id="PUU81109.1"/>
    </source>
</evidence>
<accession>A0A2T7A036</accession>
<sequence length="178" mass="19183">MKLTPIAAISILATLASGLELPDLTPRWLVIRPEVGVVIKEDWPTTSFPAAPAEVSRSNGQHNVKTLLCFVVPPCSGKCTISFTDPLTATGSRRLQLFTLGGCPAACKTTWISKPYTDLHKGTFQVSNTGPAAVVEDFGLTFNCPNIVTKYGFELMPVWDNDSVTWDIAKGGLIITCN</sequence>
<dbReference type="AlphaFoldDB" id="A0A2T7A036"/>
<dbReference type="OrthoDB" id="5356630at2759"/>
<gene>
    <name evidence="2" type="ORF">B9Z19DRAFT_972663</name>
</gene>
<protein>
    <recommendedName>
        <fullName evidence="4">Ubiquitin 3 binding protein But2 C-terminal domain-containing protein</fullName>
    </recommendedName>
</protein>
<comment type="caution">
    <text evidence="2">The sequence shown here is derived from an EMBL/GenBank/DDBJ whole genome shotgun (WGS) entry which is preliminary data.</text>
</comment>
<reference evidence="2 3" key="1">
    <citation type="submission" date="2017-04" db="EMBL/GenBank/DDBJ databases">
        <title>Draft genome sequence of Tuber borchii Vittad., a whitish edible truffle.</title>
        <authorList>
            <consortium name="DOE Joint Genome Institute"/>
            <person name="Murat C."/>
            <person name="Kuo A."/>
            <person name="Barry K.W."/>
            <person name="Clum A."/>
            <person name="Dockter R.B."/>
            <person name="Fauchery L."/>
            <person name="Iotti M."/>
            <person name="Kohler A."/>
            <person name="Labutti K."/>
            <person name="Lindquist E.A."/>
            <person name="Lipzen A."/>
            <person name="Ohm R.A."/>
            <person name="Wang M."/>
            <person name="Grigoriev I.V."/>
            <person name="Zambonelli A."/>
            <person name="Martin F.M."/>
        </authorList>
    </citation>
    <scope>NUCLEOTIDE SEQUENCE [LARGE SCALE GENOMIC DNA]</scope>
    <source>
        <strain evidence="2 3">Tbo3840</strain>
    </source>
</reference>
<dbReference type="STRING" id="42251.A0A2T7A036"/>
<feature type="signal peptide" evidence="1">
    <location>
        <begin position="1"/>
        <end position="18"/>
    </location>
</feature>
<evidence type="ECO:0000313" key="3">
    <source>
        <dbReference type="Proteomes" id="UP000244722"/>
    </source>
</evidence>
<keyword evidence="1" id="KW-0732">Signal</keyword>
<name>A0A2T7A036_TUBBO</name>
<evidence type="ECO:0000256" key="1">
    <source>
        <dbReference type="SAM" id="SignalP"/>
    </source>
</evidence>
<evidence type="ECO:0008006" key="4">
    <source>
        <dbReference type="Google" id="ProtNLM"/>
    </source>
</evidence>
<proteinExistence type="predicted"/>
<organism evidence="2 3">
    <name type="scientific">Tuber borchii</name>
    <name type="common">White truffle</name>
    <dbReference type="NCBI Taxonomy" id="42251"/>
    <lineage>
        <taxon>Eukaryota</taxon>
        <taxon>Fungi</taxon>
        <taxon>Dikarya</taxon>
        <taxon>Ascomycota</taxon>
        <taxon>Pezizomycotina</taxon>
        <taxon>Pezizomycetes</taxon>
        <taxon>Pezizales</taxon>
        <taxon>Tuberaceae</taxon>
        <taxon>Tuber</taxon>
    </lineage>
</organism>
<keyword evidence="3" id="KW-1185">Reference proteome</keyword>
<dbReference type="Proteomes" id="UP000244722">
    <property type="component" value="Unassembled WGS sequence"/>
</dbReference>